<feature type="transmembrane region" description="Helical" evidence="12">
    <location>
        <begin position="197"/>
        <end position="219"/>
    </location>
</feature>
<dbReference type="Pfam" id="PF00001">
    <property type="entry name" value="7tm_1"/>
    <property type="match status" value="1"/>
</dbReference>
<evidence type="ECO:0000256" key="3">
    <source>
        <dbReference type="ARBA" id="ARBA00022475"/>
    </source>
</evidence>
<dbReference type="GO" id="GO:0071880">
    <property type="term" value="P:adenylate cyclase-activating adrenergic receptor signaling pathway"/>
    <property type="evidence" value="ECO:0007669"/>
    <property type="project" value="TreeGrafter"/>
</dbReference>
<dbReference type="GO" id="GO:0004993">
    <property type="term" value="F:G protein-coupled serotonin receptor activity"/>
    <property type="evidence" value="ECO:0007669"/>
    <property type="project" value="UniProtKB-ARBA"/>
</dbReference>
<feature type="domain" description="G-protein coupled receptors family 1 profile" evidence="13">
    <location>
        <begin position="180"/>
        <end position="231"/>
    </location>
</feature>
<dbReference type="PRINTS" id="PR00237">
    <property type="entry name" value="GPCRRHODOPSN"/>
</dbReference>
<evidence type="ECO:0000256" key="11">
    <source>
        <dbReference type="SAM" id="MobiDB-lite"/>
    </source>
</evidence>
<evidence type="ECO:0000256" key="5">
    <source>
        <dbReference type="ARBA" id="ARBA00022989"/>
    </source>
</evidence>
<sequence length="231" mass="24928">MDTRSDEAYAVMKHLSSNIKKRDNFDVYGEYVANTLRNLQNKSIVASTKFQINNILYQAENADMSENTPGPSISSTTPTWSAPSTPCPTSCSIDNQSCTEDTMHLGDSVVVSATILDDVLHNTAAVVANCSSCWRNASSSNSTTNDTAVLDDEDVPTTSTVVIIFLSTILGLMILVTVVGNVFVITAIFIDRNLQSVANYLIVSLAVADLMVACLVMPLDKQQLDDGSRSM</sequence>
<keyword evidence="4 12" id="KW-0812">Transmembrane</keyword>
<dbReference type="PROSITE" id="PS50262">
    <property type="entry name" value="G_PROTEIN_RECEP_F1_2"/>
    <property type="match status" value="1"/>
</dbReference>
<dbReference type="InterPro" id="IPR017452">
    <property type="entry name" value="GPCR_Rhodpsn_7TM"/>
</dbReference>
<evidence type="ECO:0000256" key="8">
    <source>
        <dbReference type="ARBA" id="ARBA00023157"/>
    </source>
</evidence>
<accession>A0A9P0Q7N0</accession>
<dbReference type="PANTHER" id="PTHR24248:SF199">
    <property type="entry name" value="IP13425P-RELATED"/>
    <property type="match status" value="1"/>
</dbReference>
<keyword evidence="3" id="KW-1003">Cell membrane</keyword>
<evidence type="ECO:0000256" key="10">
    <source>
        <dbReference type="ARBA" id="ARBA00023224"/>
    </source>
</evidence>
<keyword evidence="10" id="KW-0807">Transducer</keyword>
<dbReference type="Proteomes" id="UP001152888">
    <property type="component" value="Unassembled WGS sequence"/>
</dbReference>
<dbReference type="EMBL" id="CAKOFQ010008426">
    <property type="protein sequence ID" value="CAH2014092.1"/>
    <property type="molecule type" value="Genomic_DNA"/>
</dbReference>
<dbReference type="SUPFAM" id="SSF81321">
    <property type="entry name" value="Family A G protein-coupled receptor-like"/>
    <property type="match status" value="1"/>
</dbReference>
<dbReference type="InterPro" id="IPR000276">
    <property type="entry name" value="GPCR_Rhodpsn"/>
</dbReference>
<evidence type="ECO:0000256" key="12">
    <source>
        <dbReference type="SAM" id="Phobius"/>
    </source>
</evidence>
<feature type="compositionally biased region" description="Low complexity" evidence="11">
    <location>
        <begin position="68"/>
        <end position="86"/>
    </location>
</feature>
<organism evidence="14 15">
    <name type="scientific">Acanthoscelides obtectus</name>
    <name type="common">Bean weevil</name>
    <name type="synonym">Bruchus obtectus</name>
    <dbReference type="NCBI Taxonomy" id="200917"/>
    <lineage>
        <taxon>Eukaryota</taxon>
        <taxon>Metazoa</taxon>
        <taxon>Ecdysozoa</taxon>
        <taxon>Arthropoda</taxon>
        <taxon>Hexapoda</taxon>
        <taxon>Insecta</taxon>
        <taxon>Pterygota</taxon>
        <taxon>Neoptera</taxon>
        <taxon>Endopterygota</taxon>
        <taxon>Coleoptera</taxon>
        <taxon>Polyphaga</taxon>
        <taxon>Cucujiformia</taxon>
        <taxon>Chrysomeloidea</taxon>
        <taxon>Chrysomelidae</taxon>
        <taxon>Bruchinae</taxon>
        <taxon>Bruchini</taxon>
        <taxon>Acanthoscelides</taxon>
    </lineage>
</organism>
<feature type="region of interest" description="Disordered" evidence="11">
    <location>
        <begin position="63"/>
        <end position="86"/>
    </location>
</feature>
<comment type="caution">
    <text evidence="14">The sequence shown here is derived from an EMBL/GenBank/DDBJ whole genome shotgun (WGS) entry which is preliminary data.</text>
</comment>
<gene>
    <name evidence="14" type="ORF">ACAOBT_LOCUS33878</name>
</gene>
<evidence type="ECO:0000256" key="1">
    <source>
        <dbReference type="ARBA" id="ARBA00004651"/>
    </source>
</evidence>
<keyword evidence="7 12" id="KW-0472">Membrane</keyword>
<keyword evidence="9" id="KW-0675">Receptor</keyword>
<comment type="subcellular location">
    <subcellularLocation>
        <location evidence="1">Cell membrane</location>
        <topology evidence="1">Multi-pass membrane protein</topology>
    </subcellularLocation>
</comment>
<dbReference type="OrthoDB" id="10051975at2759"/>
<evidence type="ECO:0000259" key="13">
    <source>
        <dbReference type="PROSITE" id="PS50262"/>
    </source>
</evidence>
<feature type="transmembrane region" description="Helical" evidence="12">
    <location>
        <begin position="162"/>
        <end position="190"/>
    </location>
</feature>
<keyword evidence="8" id="KW-1015">Disulfide bond</keyword>
<comment type="similarity">
    <text evidence="2">Belongs to the G-protein coupled receptor 1 family.</text>
</comment>
<dbReference type="PANTHER" id="PTHR24248">
    <property type="entry name" value="ADRENERGIC RECEPTOR-RELATED G-PROTEIN COUPLED RECEPTOR"/>
    <property type="match status" value="1"/>
</dbReference>
<proteinExistence type="inferred from homology"/>
<reference evidence="14" key="1">
    <citation type="submission" date="2022-03" db="EMBL/GenBank/DDBJ databases">
        <authorList>
            <person name="Sayadi A."/>
        </authorList>
    </citation>
    <scope>NUCLEOTIDE SEQUENCE</scope>
</reference>
<dbReference type="Gene3D" id="1.20.1070.10">
    <property type="entry name" value="Rhodopsin 7-helix transmembrane proteins"/>
    <property type="match status" value="1"/>
</dbReference>
<dbReference type="AlphaFoldDB" id="A0A9P0Q7N0"/>
<evidence type="ECO:0000256" key="2">
    <source>
        <dbReference type="ARBA" id="ARBA00010663"/>
    </source>
</evidence>
<dbReference type="GO" id="GO:0005886">
    <property type="term" value="C:plasma membrane"/>
    <property type="evidence" value="ECO:0007669"/>
    <property type="project" value="UniProtKB-SubCell"/>
</dbReference>
<evidence type="ECO:0000256" key="9">
    <source>
        <dbReference type="ARBA" id="ARBA00023170"/>
    </source>
</evidence>
<evidence type="ECO:0000313" key="15">
    <source>
        <dbReference type="Proteomes" id="UP001152888"/>
    </source>
</evidence>
<keyword evidence="6" id="KW-0297">G-protein coupled receptor</keyword>
<evidence type="ECO:0000256" key="6">
    <source>
        <dbReference type="ARBA" id="ARBA00023040"/>
    </source>
</evidence>
<evidence type="ECO:0000256" key="7">
    <source>
        <dbReference type="ARBA" id="ARBA00023136"/>
    </source>
</evidence>
<keyword evidence="15" id="KW-1185">Reference proteome</keyword>
<evidence type="ECO:0000313" key="14">
    <source>
        <dbReference type="EMBL" id="CAH2014092.1"/>
    </source>
</evidence>
<evidence type="ECO:0000256" key="4">
    <source>
        <dbReference type="ARBA" id="ARBA00022692"/>
    </source>
</evidence>
<name>A0A9P0Q7N0_ACAOB</name>
<keyword evidence="5 12" id="KW-1133">Transmembrane helix</keyword>
<dbReference type="GO" id="GO:0043410">
    <property type="term" value="P:positive regulation of MAPK cascade"/>
    <property type="evidence" value="ECO:0007669"/>
    <property type="project" value="TreeGrafter"/>
</dbReference>
<protein>
    <recommendedName>
        <fullName evidence="13">G-protein coupled receptors family 1 profile domain-containing protein</fullName>
    </recommendedName>
</protein>